<dbReference type="KEGG" id="gax:Pan161_44410"/>
<gene>
    <name evidence="1" type="ORF">Pan161_44410</name>
</gene>
<sequence length="224" mass="26087">MNNKPTLLTDVILEWDEFHWSGHVADLGSLGREMEDPVETKDEERIPPHYLQVDLWKRIVGENAHYAELVRTGLFRYYCDIRSQYEKAGPEWVANMTVLTGKEAIDDMLYINYITIRWPLDSLMSVSGTENTEWTLLLRGIMSWMLAVQTAYILAENDPEPDLLSSRHERIQGGIREFSLLPRQACVHEMDDFLISTAVEYVFSPIRTKTYDRAAIEYRVPERL</sequence>
<proteinExistence type="predicted"/>
<evidence type="ECO:0000313" key="2">
    <source>
        <dbReference type="Proteomes" id="UP000316855"/>
    </source>
</evidence>
<reference evidence="1 2" key="1">
    <citation type="submission" date="2019-02" db="EMBL/GenBank/DDBJ databases">
        <title>Deep-cultivation of Planctomycetes and their phenomic and genomic characterization uncovers novel biology.</title>
        <authorList>
            <person name="Wiegand S."/>
            <person name="Jogler M."/>
            <person name="Boedeker C."/>
            <person name="Pinto D."/>
            <person name="Vollmers J."/>
            <person name="Rivas-Marin E."/>
            <person name="Kohn T."/>
            <person name="Peeters S.H."/>
            <person name="Heuer A."/>
            <person name="Rast P."/>
            <person name="Oberbeckmann S."/>
            <person name="Bunk B."/>
            <person name="Jeske O."/>
            <person name="Meyerdierks A."/>
            <person name="Storesund J.E."/>
            <person name="Kallscheuer N."/>
            <person name="Luecker S."/>
            <person name="Lage O.M."/>
            <person name="Pohl T."/>
            <person name="Merkel B.J."/>
            <person name="Hornburger P."/>
            <person name="Mueller R.-W."/>
            <person name="Bruemmer F."/>
            <person name="Labrenz M."/>
            <person name="Spormann A.M."/>
            <person name="Op den Camp H."/>
            <person name="Overmann J."/>
            <person name="Amann R."/>
            <person name="Jetten M.S.M."/>
            <person name="Mascher T."/>
            <person name="Medema M.H."/>
            <person name="Devos D.P."/>
            <person name="Kaster A.-K."/>
            <person name="Ovreas L."/>
            <person name="Rohde M."/>
            <person name="Galperin M.Y."/>
            <person name="Jogler C."/>
        </authorList>
    </citation>
    <scope>NUCLEOTIDE SEQUENCE [LARGE SCALE GENOMIC DNA]</scope>
    <source>
        <strain evidence="1 2">Pan161</strain>
    </source>
</reference>
<dbReference type="EMBL" id="CP036343">
    <property type="protein sequence ID" value="QDT92771.1"/>
    <property type="molecule type" value="Genomic_DNA"/>
</dbReference>
<dbReference type="AlphaFoldDB" id="A0A517VID4"/>
<organism evidence="1 2">
    <name type="scientific">Gimesia algae</name>
    <dbReference type="NCBI Taxonomy" id="2527971"/>
    <lineage>
        <taxon>Bacteria</taxon>
        <taxon>Pseudomonadati</taxon>
        <taxon>Planctomycetota</taxon>
        <taxon>Planctomycetia</taxon>
        <taxon>Planctomycetales</taxon>
        <taxon>Planctomycetaceae</taxon>
        <taxon>Gimesia</taxon>
    </lineage>
</organism>
<keyword evidence="2" id="KW-1185">Reference proteome</keyword>
<name>A0A517VID4_9PLAN</name>
<accession>A0A517VID4</accession>
<evidence type="ECO:0000313" key="1">
    <source>
        <dbReference type="EMBL" id="QDT92771.1"/>
    </source>
</evidence>
<protein>
    <submittedName>
        <fullName evidence="1">Uncharacterized protein</fullName>
    </submittedName>
</protein>
<dbReference type="Proteomes" id="UP000316855">
    <property type="component" value="Chromosome"/>
</dbReference>